<evidence type="ECO:0000259" key="1">
    <source>
        <dbReference type="Pfam" id="PF07238"/>
    </source>
</evidence>
<dbReference type="SUPFAM" id="SSF141371">
    <property type="entry name" value="PilZ domain-like"/>
    <property type="match status" value="2"/>
</dbReference>
<evidence type="ECO:0000313" key="3">
    <source>
        <dbReference type="Proteomes" id="UP000288361"/>
    </source>
</evidence>
<dbReference type="Pfam" id="PF07238">
    <property type="entry name" value="PilZ"/>
    <property type="match status" value="2"/>
</dbReference>
<dbReference type="GO" id="GO:0035438">
    <property type="term" value="F:cyclic-di-GMP binding"/>
    <property type="evidence" value="ECO:0007669"/>
    <property type="project" value="InterPro"/>
</dbReference>
<gene>
    <name evidence="2" type="ORF">CWI73_04755</name>
</gene>
<organism evidence="2 3">
    <name type="scientific">Idiomarina piscisalsi</name>
    <dbReference type="NCBI Taxonomy" id="1096243"/>
    <lineage>
        <taxon>Bacteria</taxon>
        <taxon>Pseudomonadati</taxon>
        <taxon>Pseudomonadota</taxon>
        <taxon>Gammaproteobacteria</taxon>
        <taxon>Alteromonadales</taxon>
        <taxon>Idiomarinaceae</taxon>
        <taxon>Idiomarina</taxon>
    </lineage>
</organism>
<protein>
    <submittedName>
        <fullName evidence="2">PilZ domain-containing protein</fullName>
    </submittedName>
</protein>
<dbReference type="AlphaFoldDB" id="A0A432YXU6"/>
<name>A0A432YXU6_9GAMM</name>
<dbReference type="EMBL" id="PIQA01000001">
    <property type="protein sequence ID" value="RUO68156.1"/>
    <property type="molecule type" value="Genomic_DNA"/>
</dbReference>
<comment type="caution">
    <text evidence="2">The sequence shown here is derived from an EMBL/GenBank/DDBJ whole genome shotgun (WGS) entry which is preliminary data.</text>
</comment>
<dbReference type="Gene3D" id="2.40.10.220">
    <property type="entry name" value="predicted glycosyltransferase like domains"/>
    <property type="match status" value="1"/>
</dbReference>
<accession>A0A432YXU6</accession>
<evidence type="ECO:0000313" key="2">
    <source>
        <dbReference type="EMBL" id="RUO68156.1"/>
    </source>
</evidence>
<feature type="domain" description="PilZ" evidence="1">
    <location>
        <begin position="163"/>
        <end position="253"/>
    </location>
</feature>
<dbReference type="Proteomes" id="UP000288361">
    <property type="component" value="Unassembled WGS sequence"/>
</dbReference>
<proteinExistence type="predicted"/>
<reference evidence="2 3" key="1">
    <citation type="journal article" date="2011" name="Front. Microbiol.">
        <title>Genomic signatures of strain selection and enhancement in Bacillus atrophaeus var. globigii, a historical biowarfare simulant.</title>
        <authorList>
            <person name="Gibbons H.S."/>
            <person name="Broomall S.M."/>
            <person name="McNew L.A."/>
            <person name="Daligault H."/>
            <person name="Chapman C."/>
            <person name="Bruce D."/>
            <person name="Karavis M."/>
            <person name="Krepps M."/>
            <person name="McGregor P.A."/>
            <person name="Hong C."/>
            <person name="Park K.H."/>
            <person name="Akmal A."/>
            <person name="Feldman A."/>
            <person name="Lin J.S."/>
            <person name="Chang W.E."/>
            <person name="Higgs B.W."/>
            <person name="Demirev P."/>
            <person name="Lindquist J."/>
            <person name="Liem A."/>
            <person name="Fochler E."/>
            <person name="Read T.D."/>
            <person name="Tapia R."/>
            <person name="Johnson S."/>
            <person name="Bishop-Lilly K.A."/>
            <person name="Detter C."/>
            <person name="Han C."/>
            <person name="Sozhamannan S."/>
            <person name="Rosenzweig C.N."/>
            <person name="Skowronski E.W."/>
        </authorList>
    </citation>
    <scope>NUCLEOTIDE SEQUENCE [LARGE SCALE GENOMIC DNA]</scope>
    <source>
        <strain evidence="2 3">TPS4-2</strain>
    </source>
</reference>
<feature type="domain" description="PilZ" evidence="1">
    <location>
        <begin position="503"/>
        <end position="583"/>
    </location>
</feature>
<dbReference type="RefSeq" id="WP_126751761.1">
    <property type="nucleotide sequence ID" value="NZ_JBHUMT010000016.1"/>
</dbReference>
<sequence>MPNSYFDQLIEQLKPVVYDSDFDSVFQSLTKELDGPTRFKLKMELNRLAAPCRRTVDLRNQVDNECFPYEHQGRRHQLDSVAIEIFEKGLDTYKGVFTQDTFEQILDADNQLRRAQEEELAYAQSLASQNAEPVSSQSPFRTKSNEPYSYLVETFNFGRYPYRSEERMNFTIDVLLTDDAEQEFKGITADISITGMRVRLNESRDIKEQDKVELSFVGLAKEFTVDPTMRIPYIVVGVQQIGGKQYLNLSRASEFRSDELDRFFQRFINGYKKRYRVNIDNTYDSVISKGHEQFFLPRTRQLPVYFSEANKRLIADYVLTTDNNRFILDTWLNELNQISFGSIFNVRRSQQILEQIEAQGSAQLIVLSFSITARGKIYHYSATTDELKRSGLWDTYIAFGRQKASWRVLQIDIRRTDSELAWQPQAVPEHIKVPFRINPPSAEVKQAVKPLKYLAAVSDVTSSVTGLTTVEFSKAQLPSIKAFAHPPAVPLRTKEARLEFVNLRKERRFNYRSRCRVKAGKFVRDAMIIDLSISGLQVQMDNPASINAGDTIYISMTGFLKTYKKAKLNELPYIVASTDRAGTTLRLKADTTAEPHRGSDFIRFLIREQRDVLKLQVENTSVNGLPLCLRNLYCEAPAAVPVFFNRSKQKQLSARRAGMPQWTSGWLRMLQKLPGSRDAIINLQPLLRGNAVADTIEPKLKSMERDAFPESLLLLIRLYRQNGEYIVQTQWCATDASDDIHGFIDQCLPNSVFRAITINLSRAGKPDIQFIQAELAYMSHYAAYKTEDLEEELWKIFGVAETIDITSSLLNFVLPDTASVNEQEQRLTTWLEKL</sequence>
<dbReference type="InterPro" id="IPR009875">
    <property type="entry name" value="PilZ_domain"/>
</dbReference>